<name>A0A8H3YHZ8_9TREE</name>
<dbReference type="Proteomes" id="UP000620104">
    <property type="component" value="Unassembled WGS sequence"/>
</dbReference>
<protein>
    <recommendedName>
        <fullName evidence="4">EF-hand domain-containing protein</fullName>
    </recommendedName>
</protein>
<dbReference type="GO" id="GO:0005509">
    <property type="term" value="F:calcium ion binding"/>
    <property type="evidence" value="ECO:0007669"/>
    <property type="project" value="InterPro"/>
</dbReference>
<dbReference type="OrthoDB" id="429467at2759"/>
<gene>
    <name evidence="5" type="ORF">NliqN6_6275</name>
</gene>
<dbReference type="SMART" id="SM00054">
    <property type="entry name" value="EFh"/>
    <property type="match status" value="1"/>
</dbReference>
<dbReference type="InterPro" id="IPR011992">
    <property type="entry name" value="EF-hand-dom_pair"/>
</dbReference>
<organism evidence="5 6">
    <name type="scientific">Naganishia liquefaciens</name>
    <dbReference type="NCBI Taxonomy" id="104408"/>
    <lineage>
        <taxon>Eukaryota</taxon>
        <taxon>Fungi</taxon>
        <taxon>Dikarya</taxon>
        <taxon>Basidiomycota</taxon>
        <taxon>Agaricomycotina</taxon>
        <taxon>Tremellomycetes</taxon>
        <taxon>Filobasidiales</taxon>
        <taxon>Filobasidiaceae</taxon>
        <taxon>Naganishia</taxon>
    </lineage>
</organism>
<comment type="caution">
    <text evidence="5">The sequence shown here is derived from an EMBL/GenBank/DDBJ whole genome shotgun (WGS) entry which is preliminary data.</text>
</comment>
<dbReference type="InterPro" id="IPR050403">
    <property type="entry name" value="Myosin_RLC"/>
</dbReference>
<dbReference type="PANTHER" id="PTHR23049">
    <property type="entry name" value="MYOSIN REGULATORY LIGHT CHAIN 2"/>
    <property type="match status" value="1"/>
</dbReference>
<evidence type="ECO:0000313" key="5">
    <source>
        <dbReference type="EMBL" id="GHJ89873.1"/>
    </source>
</evidence>
<dbReference type="PROSITE" id="PS50222">
    <property type="entry name" value="EF_HAND_2"/>
    <property type="match status" value="1"/>
</dbReference>
<feature type="domain" description="EF-hand" evidence="4">
    <location>
        <begin position="47"/>
        <end position="82"/>
    </location>
</feature>
<evidence type="ECO:0000256" key="3">
    <source>
        <dbReference type="SAM" id="MobiDB-lite"/>
    </source>
</evidence>
<dbReference type="EMBL" id="BLZA01000049">
    <property type="protein sequence ID" value="GHJ89873.1"/>
    <property type="molecule type" value="Genomic_DNA"/>
</dbReference>
<accession>A0A8H3YHZ8</accession>
<feature type="region of interest" description="Disordered" evidence="3">
    <location>
        <begin position="1"/>
        <end position="39"/>
    </location>
</feature>
<keyword evidence="6" id="KW-1185">Reference proteome</keyword>
<evidence type="ECO:0000313" key="6">
    <source>
        <dbReference type="Proteomes" id="UP000620104"/>
    </source>
</evidence>
<dbReference type="SUPFAM" id="SSF47473">
    <property type="entry name" value="EF-hand"/>
    <property type="match status" value="1"/>
</dbReference>
<evidence type="ECO:0000256" key="1">
    <source>
        <dbReference type="ARBA" id="ARBA00022737"/>
    </source>
</evidence>
<evidence type="ECO:0000256" key="2">
    <source>
        <dbReference type="ARBA" id="ARBA00022837"/>
    </source>
</evidence>
<dbReference type="InterPro" id="IPR018247">
    <property type="entry name" value="EF_Hand_1_Ca_BS"/>
</dbReference>
<feature type="compositionally biased region" description="Low complexity" evidence="3">
    <location>
        <begin position="1"/>
        <end position="14"/>
    </location>
</feature>
<keyword evidence="1" id="KW-0677">Repeat</keyword>
<dbReference type="PROSITE" id="PS00018">
    <property type="entry name" value="EF_HAND_1"/>
    <property type="match status" value="1"/>
</dbReference>
<dbReference type="Pfam" id="PF13405">
    <property type="entry name" value="EF-hand_6"/>
    <property type="match status" value="1"/>
</dbReference>
<reference evidence="5" key="1">
    <citation type="submission" date="2020-07" db="EMBL/GenBank/DDBJ databases">
        <title>Draft Genome Sequence of a Deep-Sea Yeast, Naganishia (Cryptococcus) liquefaciens strain N6.</title>
        <authorList>
            <person name="Han Y.W."/>
            <person name="Kajitani R."/>
            <person name="Morimoto H."/>
            <person name="Parhat M."/>
            <person name="Tsubouchi H."/>
            <person name="Bakenova O."/>
            <person name="Ogata M."/>
            <person name="Argunhan B."/>
            <person name="Aoki R."/>
            <person name="Kajiwara S."/>
            <person name="Itoh T."/>
            <person name="Iwasaki H."/>
        </authorList>
    </citation>
    <scope>NUCLEOTIDE SEQUENCE</scope>
    <source>
        <strain evidence="5">N6</strain>
    </source>
</reference>
<dbReference type="FunFam" id="1.10.238.10:FF:000003">
    <property type="entry name" value="Calmodulin A"/>
    <property type="match status" value="1"/>
</dbReference>
<proteinExistence type="predicted"/>
<sequence>MSSSGLGLGRPSSFGRDRPTQNARIASRGNKAPRMASGGAFQMFTPPQIKQFREAFTLIDADGDGKITEDDLIATFGNLGQTPSQKVLDSLLTQPGGSTTARTINFTQFLTLFGQHLLELADSEQEILDAFACFDEHDLGYVNVGRSSAGERAGAEGAEGTIGQDGLRGWLRDYGDRMSEDELDRFFKGPFTDKQGRLDYVKFAKTLKVNDADEVESQHRRQE</sequence>
<evidence type="ECO:0000259" key="4">
    <source>
        <dbReference type="PROSITE" id="PS50222"/>
    </source>
</evidence>
<dbReference type="AlphaFoldDB" id="A0A8H3YHZ8"/>
<dbReference type="InterPro" id="IPR002048">
    <property type="entry name" value="EF_hand_dom"/>
</dbReference>
<dbReference type="Gene3D" id="1.10.238.10">
    <property type="entry name" value="EF-hand"/>
    <property type="match status" value="2"/>
</dbReference>
<keyword evidence="2" id="KW-0106">Calcium</keyword>